<dbReference type="Pfam" id="PF05977">
    <property type="entry name" value="MFS_3"/>
    <property type="match status" value="1"/>
</dbReference>
<keyword evidence="11" id="KW-1185">Reference proteome</keyword>
<sequence>MSRKPPMPKAFRRLWLASGVSSFGDGVYLTALPLLAATLTRDPVLLSLVTASSLVPWLLFGLIGGALVDRWDRRRTMYVTDAVRGALLLAAVAGAAAGWLGVPLLIALAFLLGIGQILFDTAASAYLPEVLDRDPGLLKRANARLRGTMDVLDGFAGPPMGAALFNLGRTIPLVTDAVSFLLSSLVIRSLPASPPKPPAPKRSLLKDAREGASYLLRDPLLLGLSLRPALGNFAFSAGAAVFVLFAQEELHLSATQYGILLTSEAVGGFLGSLVCGWLSDRMGTGRALILTAALLTAAQTTIGLADDPWLVGGAMAVRAAALGATIVLSASVRQSIVPDALMGRVTAAGRLMSLGAAPIGALLGGWLAHVAGLRAPYLVGALFLAASTLISLTMTSNRKVEAAMAKAEQERRRADEPAEVAP</sequence>
<feature type="compositionally biased region" description="Basic and acidic residues" evidence="7">
    <location>
        <begin position="407"/>
        <end position="416"/>
    </location>
</feature>
<comment type="caution">
    <text evidence="10">The sequence shown here is derived from an EMBL/GenBank/DDBJ whole genome shotgun (WGS) entry which is preliminary data.</text>
</comment>
<name>A0ABS8BE11_9ACTN</name>
<reference evidence="10 11" key="1">
    <citation type="submission" date="2021-10" db="EMBL/GenBank/DDBJ databases">
        <title>Streptomyces sp. strain SMC 277, a novel streptomycete isolated from soil.</title>
        <authorList>
            <person name="Chanama M."/>
        </authorList>
    </citation>
    <scope>NUCLEOTIDE SEQUENCE [LARGE SCALE GENOMIC DNA]</scope>
    <source>
        <strain evidence="10 11">SMC 277</strain>
    </source>
</reference>
<feature type="transmembrane region" description="Helical" evidence="8">
    <location>
        <begin position="224"/>
        <end position="245"/>
    </location>
</feature>
<evidence type="ECO:0000256" key="2">
    <source>
        <dbReference type="ARBA" id="ARBA00022448"/>
    </source>
</evidence>
<dbReference type="PROSITE" id="PS50850">
    <property type="entry name" value="MFS"/>
    <property type="match status" value="1"/>
</dbReference>
<evidence type="ECO:0000313" key="11">
    <source>
        <dbReference type="Proteomes" id="UP001199054"/>
    </source>
</evidence>
<keyword evidence="3" id="KW-1003">Cell membrane</keyword>
<dbReference type="EMBL" id="JAJAUY010000156">
    <property type="protein sequence ID" value="MCB5182877.1"/>
    <property type="molecule type" value="Genomic_DNA"/>
</dbReference>
<feature type="transmembrane region" description="Helical" evidence="8">
    <location>
        <begin position="88"/>
        <end position="119"/>
    </location>
</feature>
<evidence type="ECO:0000256" key="1">
    <source>
        <dbReference type="ARBA" id="ARBA00004651"/>
    </source>
</evidence>
<accession>A0ABS8BE11</accession>
<proteinExistence type="predicted"/>
<comment type="subcellular location">
    <subcellularLocation>
        <location evidence="1">Cell membrane</location>
        <topology evidence="1">Multi-pass membrane protein</topology>
    </subcellularLocation>
</comment>
<evidence type="ECO:0000256" key="7">
    <source>
        <dbReference type="SAM" id="MobiDB-lite"/>
    </source>
</evidence>
<dbReference type="PANTHER" id="PTHR23513:SF6">
    <property type="entry name" value="MAJOR FACILITATOR SUPERFAMILY ASSOCIATED DOMAIN-CONTAINING PROTEIN"/>
    <property type="match status" value="1"/>
</dbReference>
<evidence type="ECO:0000256" key="6">
    <source>
        <dbReference type="ARBA" id="ARBA00023136"/>
    </source>
</evidence>
<evidence type="ECO:0000256" key="8">
    <source>
        <dbReference type="SAM" id="Phobius"/>
    </source>
</evidence>
<evidence type="ECO:0000256" key="5">
    <source>
        <dbReference type="ARBA" id="ARBA00022989"/>
    </source>
</evidence>
<feature type="domain" description="Major facilitator superfamily (MFS) profile" evidence="9">
    <location>
        <begin position="10"/>
        <end position="399"/>
    </location>
</feature>
<keyword evidence="5 8" id="KW-1133">Transmembrane helix</keyword>
<dbReference type="Gene3D" id="1.20.1250.20">
    <property type="entry name" value="MFS general substrate transporter like domains"/>
    <property type="match status" value="1"/>
</dbReference>
<feature type="region of interest" description="Disordered" evidence="7">
    <location>
        <begin position="403"/>
        <end position="422"/>
    </location>
</feature>
<dbReference type="Proteomes" id="UP001199054">
    <property type="component" value="Unassembled WGS sequence"/>
</dbReference>
<feature type="transmembrane region" description="Helical" evidence="8">
    <location>
        <begin position="311"/>
        <end position="330"/>
    </location>
</feature>
<keyword evidence="2" id="KW-0813">Transport</keyword>
<dbReference type="CDD" id="cd06173">
    <property type="entry name" value="MFS_MefA_like"/>
    <property type="match status" value="1"/>
</dbReference>
<feature type="transmembrane region" description="Helical" evidence="8">
    <location>
        <begin position="351"/>
        <end position="369"/>
    </location>
</feature>
<dbReference type="InterPro" id="IPR036259">
    <property type="entry name" value="MFS_trans_sf"/>
</dbReference>
<dbReference type="InterPro" id="IPR010290">
    <property type="entry name" value="TM_effector"/>
</dbReference>
<feature type="transmembrane region" description="Helical" evidence="8">
    <location>
        <begin position="257"/>
        <end position="278"/>
    </location>
</feature>
<dbReference type="SUPFAM" id="SSF103473">
    <property type="entry name" value="MFS general substrate transporter"/>
    <property type="match status" value="1"/>
</dbReference>
<feature type="transmembrane region" description="Helical" evidence="8">
    <location>
        <begin position="46"/>
        <end position="68"/>
    </location>
</feature>
<evidence type="ECO:0000256" key="3">
    <source>
        <dbReference type="ARBA" id="ARBA00022475"/>
    </source>
</evidence>
<dbReference type="PANTHER" id="PTHR23513">
    <property type="entry name" value="INTEGRAL MEMBRANE EFFLUX PROTEIN-RELATED"/>
    <property type="match status" value="1"/>
</dbReference>
<evidence type="ECO:0000259" key="9">
    <source>
        <dbReference type="PROSITE" id="PS50850"/>
    </source>
</evidence>
<dbReference type="InterPro" id="IPR020846">
    <property type="entry name" value="MFS_dom"/>
</dbReference>
<evidence type="ECO:0000256" key="4">
    <source>
        <dbReference type="ARBA" id="ARBA00022692"/>
    </source>
</evidence>
<dbReference type="RefSeq" id="WP_226730054.1">
    <property type="nucleotide sequence ID" value="NZ_JAJAUY010000156.1"/>
</dbReference>
<organism evidence="10 11">
    <name type="scientific">Streptomyces antimicrobicus</name>
    <dbReference type="NCBI Taxonomy" id="2883108"/>
    <lineage>
        <taxon>Bacteria</taxon>
        <taxon>Bacillati</taxon>
        <taxon>Actinomycetota</taxon>
        <taxon>Actinomycetes</taxon>
        <taxon>Kitasatosporales</taxon>
        <taxon>Streptomycetaceae</taxon>
        <taxon>Streptomyces</taxon>
    </lineage>
</organism>
<keyword evidence="6 8" id="KW-0472">Membrane</keyword>
<keyword evidence="4 8" id="KW-0812">Transmembrane</keyword>
<protein>
    <submittedName>
        <fullName evidence="10">MFS transporter</fullName>
    </submittedName>
</protein>
<feature type="transmembrane region" description="Helical" evidence="8">
    <location>
        <begin position="375"/>
        <end position="394"/>
    </location>
</feature>
<evidence type="ECO:0000313" key="10">
    <source>
        <dbReference type="EMBL" id="MCB5182877.1"/>
    </source>
</evidence>
<gene>
    <name evidence="10" type="ORF">LG632_26400</name>
</gene>